<organism evidence="1 2">
    <name type="scientific">Avena sativa</name>
    <name type="common">Oat</name>
    <dbReference type="NCBI Taxonomy" id="4498"/>
    <lineage>
        <taxon>Eukaryota</taxon>
        <taxon>Viridiplantae</taxon>
        <taxon>Streptophyta</taxon>
        <taxon>Embryophyta</taxon>
        <taxon>Tracheophyta</taxon>
        <taxon>Spermatophyta</taxon>
        <taxon>Magnoliopsida</taxon>
        <taxon>Liliopsida</taxon>
        <taxon>Poales</taxon>
        <taxon>Poaceae</taxon>
        <taxon>BOP clade</taxon>
        <taxon>Pooideae</taxon>
        <taxon>Poodae</taxon>
        <taxon>Poeae</taxon>
        <taxon>Poeae Chloroplast Group 1 (Aveneae type)</taxon>
        <taxon>Aveninae</taxon>
        <taxon>Avena</taxon>
    </lineage>
</organism>
<dbReference type="EnsemblPlants" id="AVESA.00010b.r2.1CG0079280.1">
    <property type="protein sequence ID" value="AVESA.00010b.r2.1CG0079280.1.CDS.1"/>
    <property type="gene ID" value="AVESA.00010b.r2.1CG0079280"/>
</dbReference>
<evidence type="ECO:0000313" key="1">
    <source>
        <dbReference type="EnsemblPlants" id="AVESA.00010b.r2.1CG0079280.1.CDS.1"/>
    </source>
</evidence>
<dbReference type="Proteomes" id="UP001732700">
    <property type="component" value="Chromosome 1C"/>
</dbReference>
<accession>A0ACD5TLN7</accession>
<reference evidence="1" key="1">
    <citation type="submission" date="2021-05" db="EMBL/GenBank/DDBJ databases">
        <authorList>
            <person name="Scholz U."/>
            <person name="Mascher M."/>
            <person name="Fiebig A."/>
        </authorList>
    </citation>
    <scope>NUCLEOTIDE SEQUENCE [LARGE SCALE GENOMIC DNA]</scope>
</reference>
<proteinExistence type="predicted"/>
<evidence type="ECO:0000313" key="2">
    <source>
        <dbReference type="Proteomes" id="UP001732700"/>
    </source>
</evidence>
<sequence length="400" mass="43918">MLPPLLLPSIIAPCITLSRRVNTTHETTRRPLGQQLETTMATVATESQQHQQQATVVVPDSRRKVVDEVSGWLRVYDDGSVDRTWTGPPEALPLMQHVDPYSVPRDGHTLHDLPGEPALRVYLPEIKQQDAAERLPVIVQLHGGGFCISHPTWVMYHHFYARLARTVPAVVVTAQLPLAPEHRLPAQMDAGVDVLGRLRSIVTSEAGTLEDPAEELLREAADLSRVFLVGDSSGGNLVHHVAARVGEDGPDVWAPLRVAGGVPIHPGFVRATRSKSELEETSDSVFFTLDMADKFIAMALPEGATKDHPYTCPMGPNAPPLESVPLPPLLVAVAEKDLIRDTNLEYCDALRAAGKDVEVLINRDMSHSFYLNKFAVDMDPTTGERTQELIDAIKTFVARH</sequence>
<protein>
    <submittedName>
        <fullName evidence="1">Uncharacterized protein</fullName>
    </submittedName>
</protein>
<reference evidence="1" key="2">
    <citation type="submission" date="2025-09" db="UniProtKB">
        <authorList>
            <consortium name="EnsemblPlants"/>
        </authorList>
    </citation>
    <scope>IDENTIFICATION</scope>
</reference>
<name>A0ACD5TLN7_AVESA</name>
<keyword evidence="2" id="KW-1185">Reference proteome</keyword>